<reference evidence="2" key="1">
    <citation type="submission" date="2019-08" db="EMBL/GenBank/DDBJ databases">
        <authorList>
            <person name="Kucharzyk K."/>
            <person name="Murdoch R.W."/>
            <person name="Higgins S."/>
            <person name="Loffler F."/>
        </authorList>
    </citation>
    <scope>NUCLEOTIDE SEQUENCE</scope>
</reference>
<accession>A0A644ZYR4</accession>
<protein>
    <submittedName>
        <fullName evidence="2">Uncharacterized protein</fullName>
    </submittedName>
</protein>
<evidence type="ECO:0000313" key="2">
    <source>
        <dbReference type="EMBL" id="MPM43763.1"/>
    </source>
</evidence>
<feature type="compositionally biased region" description="Polar residues" evidence="1">
    <location>
        <begin position="30"/>
        <end position="39"/>
    </location>
</feature>
<gene>
    <name evidence="2" type="ORF">SDC9_90440</name>
</gene>
<name>A0A644ZYR4_9ZZZZ</name>
<evidence type="ECO:0000256" key="1">
    <source>
        <dbReference type="SAM" id="MobiDB-lite"/>
    </source>
</evidence>
<feature type="region of interest" description="Disordered" evidence="1">
    <location>
        <begin position="1"/>
        <end position="53"/>
    </location>
</feature>
<dbReference type="EMBL" id="VSSQ01010226">
    <property type="protein sequence ID" value="MPM43763.1"/>
    <property type="molecule type" value="Genomic_DNA"/>
</dbReference>
<proteinExistence type="predicted"/>
<sequence>MPQGIQGQPVHGSGGGVPQRQRRQAVTGFVNRQAQQNGHRPQHRVQRGGKVKLPKQRLNIMQQSNLLV</sequence>
<comment type="caution">
    <text evidence="2">The sequence shown here is derived from an EMBL/GenBank/DDBJ whole genome shotgun (WGS) entry which is preliminary data.</text>
</comment>
<organism evidence="2">
    <name type="scientific">bioreactor metagenome</name>
    <dbReference type="NCBI Taxonomy" id="1076179"/>
    <lineage>
        <taxon>unclassified sequences</taxon>
        <taxon>metagenomes</taxon>
        <taxon>ecological metagenomes</taxon>
    </lineage>
</organism>
<feature type="compositionally biased region" description="Basic residues" evidence="1">
    <location>
        <begin position="40"/>
        <end position="53"/>
    </location>
</feature>
<dbReference type="AlphaFoldDB" id="A0A644ZYR4"/>